<sequence>MSNAPVVNDVLGTSGDPIVRRIGMHDIKDALTEGYSDFLSAPTQLFFLGVIYPLVGLIAARAASGGHLLPLLYPMVAGLSLMGPIAAIGIYELSRRREQRLAVSWLNAFDVLRSPAIGAIVALGLLMCGIFVAWLFAAQAVYRMTIGDLPPGSIGEFFNRVFTTPEGWRLIIWGNAVGFLFAALVLTLTVVSFPLLLDKHVRLRTAVMTSIRVVAINPVTMAVWGLIVAAALAVGCLPLFVGLAVVMPILGHATWRLYRRAVVA</sequence>
<evidence type="ECO:0000256" key="1">
    <source>
        <dbReference type="SAM" id="Phobius"/>
    </source>
</evidence>
<feature type="transmembrane region" description="Helical" evidence="1">
    <location>
        <begin position="71"/>
        <end position="94"/>
    </location>
</feature>
<name>A0A4V3A9E2_9PROT</name>
<reference evidence="2 3" key="1">
    <citation type="journal article" date="2016" name="J. Microbiol.">
        <title>Dankookia rubra gen. nov., sp. nov., an alphaproteobacterium isolated from sediment of a shallow stream.</title>
        <authorList>
            <person name="Kim W.H."/>
            <person name="Kim D.H."/>
            <person name="Kang K."/>
            <person name="Ahn T.Y."/>
        </authorList>
    </citation>
    <scope>NUCLEOTIDE SEQUENCE [LARGE SCALE GENOMIC DNA]</scope>
    <source>
        <strain evidence="2 3">JCM30602</strain>
    </source>
</reference>
<evidence type="ECO:0000313" key="3">
    <source>
        <dbReference type="Proteomes" id="UP000295096"/>
    </source>
</evidence>
<protein>
    <submittedName>
        <fullName evidence="2">DUF2189 domain-containing protein</fullName>
    </submittedName>
</protein>
<proteinExistence type="predicted"/>
<keyword evidence="3" id="KW-1185">Reference proteome</keyword>
<feature type="transmembrane region" description="Helical" evidence="1">
    <location>
        <begin position="170"/>
        <end position="197"/>
    </location>
</feature>
<keyword evidence="1" id="KW-1133">Transmembrane helix</keyword>
<dbReference type="RefSeq" id="WP_133292331.1">
    <property type="nucleotide sequence ID" value="NZ_SMSJ01000093.1"/>
</dbReference>
<accession>A0A4V3A9E2</accession>
<feature type="transmembrane region" description="Helical" evidence="1">
    <location>
        <begin position="115"/>
        <end position="137"/>
    </location>
</feature>
<keyword evidence="1" id="KW-0812">Transmembrane</keyword>
<dbReference type="Proteomes" id="UP000295096">
    <property type="component" value="Unassembled WGS sequence"/>
</dbReference>
<feature type="transmembrane region" description="Helical" evidence="1">
    <location>
        <begin position="45"/>
        <end position="65"/>
    </location>
</feature>
<feature type="transmembrane region" description="Helical" evidence="1">
    <location>
        <begin position="209"/>
        <end position="233"/>
    </location>
</feature>
<dbReference type="EMBL" id="SMSJ01000093">
    <property type="protein sequence ID" value="TDH58855.1"/>
    <property type="molecule type" value="Genomic_DNA"/>
</dbReference>
<dbReference type="AlphaFoldDB" id="A0A4V3A9E2"/>
<comment type="caution">
    <text evidence="2">The sequence shown here is derived from an EMBL/GenBank/DDBJ whole genome shotgun (WGS) entry which is preliminary data.</text>
</comment>
<organism evidence="2 3">
    <name type="scientific">Dankookia rubra</name>
    <dbReference type="NCBI Taxonomy" id="1442381"/>
    <lineage>
        <taxon>Bacteria</taxon>
        <taxon>Pseudomonadati</taxon>
        <taxon>Pseudomonadota</taxon>
        <taxon>Alphaproteobacteria</taxon>
        <taxon>Acetobacterales</taxon>
        <taxon>Roseomonadaceae</taxon>
        <taxon>Dankookia</taxon>
    </lineage>
</organism>
<evidence type="ECO:0000313" key="2">
    <source>
        <dbReference type="EMBL" id="TDH58855.1"/>
    </source>
</evidence>
<dbReference type="OrthoDB" id="9809543at2"/>
<dbReference type="Pfam" id="PF09955">
    <property type="entry name" value="DUF2189"/>
    <property type="match status" value="1"/>
</dbReference>
<feature type="transmembrane region" description="Helical" evidence="1">
    <location>
        <begin position="239"/>
        <end position="258"/>
    </location>
</feature>
<keyword evidence="1" id="KW-0472">Membrane</keyword>
<gene>
    <name evidence="2" type="ORF">E2C06_30395</name>
</gene>
<dbReference type="InterPro" id="IPR018692">
    <property type="entry name" value="DUF2189"/>
</dbReference>